<evidence type="ECO:0000256" key="2">
    <source>
        <dbReference type="ARBA" id="ARBA00008768"/>
    </source>
</evidence>
<keyword evidence="11" id="KW-1185">Reference proteome</keyword>
<evidence type="ECO:0008006" key="12">
    <source>
        <dbReference type="Google" id="ProtNLM"/>
    </source>
</evidence>
<dbReference type="SUPFAM" id="SSF57256">
    <property type="entry name" value="Elafin-like"/>
    <property type="match status" value="1"/>
</dbReference>
<dbReference type="AlphaFoldDB" id="R7UIE0"/>
<reference evidence="10" key="3">
    <citation type="submission" date="2015-06" db="UniProtKB">
        <authorList>
            <consortium name="EnsemblMetazoa"/>
        </authorList>
    </citation>
    <scope>IDENTIFICATION</scope>
</reference>
<dbReference type="EnsemblMetazoa" id="CapteT206127">
    <property type="protein sequence ID" value="CapteP206127"/>
    <property type="gene ID" value="CapteG206127"/>
</dbReference>
<dbReference type="GO" id="GO:0004867">
    <property type="term" value="F:serine-type endopeptidase inhibitor activity"/>
    <property type="evidence" value="ECO:0007669"/>
    <property type="project" value="UniProtKB-KW"/>
</dbReference>
<reference evidence="11" key="1">
    <citation type="submission" date="2012-12" db="EMBL/GenBank/DDBJ databases">
        <authorList>
            <person name="Hellsten U."/>
            <person name="Grimwood J."/>
            <person name="Chapman J.A."/>
            <person name="Shapiro H."/>
            <person name="Aerts A."/>
            <person name="Otillar R.P."/>
            <person name="Terry A.Y."/>
            <person name="Boore J.L."/>
            <person name="Simakov O."/>
            <person name="Marletaz F."/>
            <person name="Cho S.-J."/>
            <person name="Edsinger-Gonzales E."/>
            <person name="Havlak P."/>
            <person name="Kuo D.-H."/>
            <person name="Larsson T."/>
            <person name="Lv J."/>
            <person name="Arendt D."/>
            <person name="Savage R."/>
            <person name="Osoegawa K."/>
            <person name="de Jong P."/>
            <person name="Lindberg D.R."/>
            <person name="Seaver E.C."/>
            <person name="Weisblat D.A."/>
            <person name="Putnam N.H."/>
            <person name="Grigoriev I.V."/>
            <person name="Rokhsar D.S."/>
        </authorList>
    </citation>
    <scope>NUCLEOTIDE SEQUENCE</scope>
    <source>
        <strain evidence="11">I ESC-2004</strain>
    </source>
</reference>
<dbReference type="SUPFAM" id="SSF57262">
    <property type="entry name" value="Leech antihemostatic proteins"/>
    <property type="match status" value="1"/>
</dbReference>
<evidence type="ECO:0000313" key="10">
    <source>
        <dbReference type="EnsemblMetazoa" id="CapteP206127"/>
    </source>
</evidence>
<protein>
    <recommendedName>
        <fullName evidence="12">Antistasin-like domain-containing protein</fullName>
    </recommendedName>
</protein>
<dbReference type="Proteomes" id="UP000014760">
    <property type="component" value="Unassembled WGS sequence"/>
</dbReference>
<dbReference type="OMA" id="CCDECAD"/>
<feature type="chain" id="PRO_5008788056" description="Antistasin-like domain-containing protein" evidence="6">
    <location>
        <begin position="19"/>
        <end position="336"/>
    </location>
</feature>
<dbReference type="SMART" id="SM00217">
    <property type="entry name" value="WAP"/>
    <property type="match status" value="2"/>
</dbReference>
<dbReference type="PROSITE" id="PS51252">
    <property type="entry name" value="ANTISTASIN"/>
    <property type="match status" value="3"/>
</dbReference>
<evidence type="ECO:0000256" key="3">
    <source>
        <dbReference type="ARBA" id="ARBA00022525"/>
    </source>
</evidence>
<dbReference type="HOGENOM" id="CLU_827028_0_0_1"/>
<evidence type="ECO:0000259" key="8">
    <source>
        <dbReference type="PROSITE" id="PS51390"/>
    </source>
</evidence>
<evidence type="ECO:0000313" key="11">
    <source>
        <dbReference type="Proteomes" id="UP000014760"/>
    </source>
</evidence>
<proteinExistence type="inferred from homology"/>
<organism evidence="9">
    <name type="scientific">Capitella teleta</name>
    <name type="common">Polychaete worm</name>
    <dbReference type="NCBI Taxonomy" id="283909"/>
    <lineage>
        <taxon>Eukaryota</taxon>
        <taxon>Metazoa</taxon>
        <taxon>Spiralia</taxon>
        <taxon>Lophotrochozoa</taxon>
        <taxon>Annelida</taxon>
        <taxon>Polychaeta</taxon>
        <taxon>Sedentaria</taxon>
        <taxon>Scolecida</taxon>
        <taxon>Capitellidae</taxon>
        <taxon>Capitella</taxon>
    </lineage>
</organism>
<dbReference type="Gene3D" id="2.10.22.10">
    <property type="entry name" value="Antistasin, domain 1"/>
    <property type="match status" value="2"/>
</dbReference>
<dbReference type="PROSITE" id="PS51390">
    <property type="entry name" value="WAP"/>
    <property type="match status" value="2"/>
</dbReference>
<dbReference type="PRINTS" id="PR00003">
    <property type="entry name" value="4DISULPHCORE"/>
</dbReference>
<gene>
    <name evidence="9" type="ORF">CAPTEDRAFT_206127</name>
</gene>
<comment type="similarity">
    <text evidence="2">Belongs to the protease inhibitor I15 (antistasin) family.</text>
</comment>
<keyword evidence="4" id="KW-0646">Protease inhibitor</keyword>
<evidence type="ECO:0000256" key="6">
    <source>
        <dbReference type="SAM" id="SignalP"/>
    </source>
</evidence>
<dbReference type="GO" id="GO:0005576">
    <property type="term" value="C:extracellular region"/>
    <property type="evidence" value="ECO:0007669"/>
    <property type="project" value="UniProtKB-SubCell"/>
</dbReference>
<dbReference type="EMBL" id="KB301152">
    <property type="protein sequence ID" value="ELU05868.1"/>
    <property type="molecule type" value="Genomic_DNA"/>
</dbReference>
<dbReference type="OrthoDB" id="10021323at2759"/>
<evidence type="ECO:0000256" key="5">
    <source>
        <dbReference type="ARBA" id="ARBA00022900"/>
    </source>
</evidence>
<sequence>MLWKGFALILVLVQTSAALTIPCPDINCKVTCEYGFYPDEKYPDCPTCNCKPNPCSGKKYSRLMRMTWMLTLDLLTLDLLWYTVCALTPRDPLAECVPDCPQVLCKIYCEFGYYPDDNGCPICKCRPNPCSLVKCGFGTHCEVRQIQCVTTPCDSDLTAVCVPDDKPGQCPPSPLRACTDPTAKDQCQSDSECKEQDKCCKTVCAKECVAPMIIACAMVKCADPCENGFVYDSNGCQTCECATLDPCSTVLCEPGRICVAKKRKGEMKAICVKRKQDKPRKGGKPKLECPDNTGSFGICVEQCTSDDDCEGADMLCCSNGCGHVCNKGVKVKPGKH</sequence>
<feature type="signal peptide" evidence="6">
    <location>
        <begin position="1"/>
        <end position="18"/>
    </location>
</feature>
<dbReference type="InterPro" id="IPR036645">
    <property type="entry name" value="Elafin-like_sf"/>
</dbReference>
<feature type="domain" description="Antistasin-like" evidence="7">
    <location>
        <begin position="216"/>
        <end position="241"/>
    </location>
</feature>
<keyword evidence="3" id="KW-0964">Secreted</keyword>
<dbReference type="InterPro" id="IPR008197">
    <property type="entry name" value="WAP_dom"/>
</dbReference>
<dbReference type="Pfam" id="PF02822">
    <property type="entry name" value="Antistasin"/>
    <property type="match status" value="2"/>
</dbReference>
<reference evidence="9 11" key="2">
    <citation type="journal article" date="2013" name="Nature">
        <title>Insights into bilaterian evolution from three spiralian genomes.</title>
        <authorList>
            <person name="Simakov O."/>
            <person name="Marletaz F."/>
            <person name="Cho S.J."/>
            <person name="Edsinger-Gonzales E."/>
            <person name="Havlak P."/>
            <person name="Hellsten U."/>
            <person name="Kuo D.H."/>
            <person name="Larsson T."/>
            <person name="Lv J."/>
            <person name="Arendt D."/>
            <person name="Savage R."/>
            <person name="Osoegawa K."/>
            <person name="de Jong P."/>
            <person name="Grimwood J."/>
            <person name="Chapman J.A."/>
            <person name="Shapiro H."/>
            <person name="Aerts A."/>
            <person name="Otillar R.P."/>
            <person name="Terry A.Y."/>
            <person name="Boore J.L."/>
            <person name="Grigoriev I.V."/>
            <person name="Lindberg D.R."/>
            <person name="Seaver E.C."/>
            <person name="Weisblat D.A."/>
            <person name="Putnam N.H."/>
            <person name="Rokhsar D.S."/>
        </authorList>
    </citation>
    <scope>NUCLEOTIDE SEQUENCE</scope>
    <source>
        <strain evidence="9 11">I ESC-2004</strain>
    </source>
</reference>
<dbReference type="EMBL" id="AMQN01007669">
    <property type="status" value="NOT_ANNOTATED_CDS"/>
    <property type="molecule type" value="Genomic_DNA"/>
</dbReference>
<accession>R7UIE0</accession>
<dbReference type="Pfam" id="PF00095">
    <property type="entry name" value="WAP"/>
    <property type="match status" value="2"/>
</dbReference>
<evidence type="ECO:0000256" key="4">
    <source>
        <dbReference type="ARBA" id="ARBA00022690"/>
    </source>
</evidence>
<evidence type="ECO:0000259" key="7">
    <source>
        <dbReference type="PROSITE" id="PS51252"/>
    </source>
</evidence>
<dbReference type="InterPro" id="IPR011061">
    <property type="entry name" value="Hirudin/antistatin"/>
</dbReference>
<dbReference type="STRING" id="283909.R7UIE0"/>
<comment type="subcellular location">
    <subcellularLocation>
        <location evidence="1">Secreted</location>
    </subcellularLocation>
</comment>
<dbReference type="InterPro" id="IPR004094">
    <property type="entry name" value="Antistasin-like"/>
</dbReference>
<feature type="domain" description="Antistasin-like" evidence="7">
    <location>
        <begin position="23"/>
        <end position="50"/>
    </location>
</feature>
<keyword evidence="6" id="KW-0732">Signal</keyword>
<evidence type="ECO:0000256" key="1">
    <source>
        <dbReference type="ARBA" id="ARBA00004613"/>
    </source>
</evidence>
<evidence type="ECO:0000313" key="9">
    <source>
        <dbReference type="EMBL" id="ELU05868.1"/>
    </source>
</evidence>
<feature type="domain" description="Antistasin-like" evidence="7">
    <location>
        <begin position="100"/>
        <end position="125"/>
    </location>
</feature>
<name>R7UIE0_CAPTE</name>
<dbReference type="Gene3D" id="4.10.75.10">
    <property type="entry name" value="Elafin-like"/>
    <property type="match status" value="2"/>
</dbReference>
<feature type="domain" description="WAP" evidence="8">
    <location>
        <begin position="281"/>
        <end position="329"/>
    </location>
</feature>
<keyword evidence="5" id="KW-0722">Serine protease inhibitor</keyword>
<feature type="domain" description="WAP" evidence="8">
    <location>
        <begin position="163"/>
        <end position="212"/>
    </location>
</feature>